<dbReference type="Proteomes" id="UP001497382">
    <property type="component" value="Unassembled WGS sequence"/>
</dbReference>
<dbReference type="SMART" id="SM00184">
    <property type="entry name" value="RING"/>
    <property type="match status" value="1"/>
</dbReference>
<organism evidence="6 7">
    <name type="scientific">Larinioides sclopetarius</name>
    <dbReference type="NCBI Taxonomy" id="280406"/>
    <lineage>
        <taxon>Eukaryota</taxon>
        <taxon>Metazoa</taxon>
        <taxon>Ecdysozoa</taxon>
        <taxon>Arthropoda</taxon>
        <taxon>Chelicerata</taxon>
        <taxon>Arachnida</taxon>
        <taxon>Araneae</taxon>
        <taxon>Araneomorphae</taxon>
        <taxon>Entelegynae</taxon>
        <taxon>Araneoidea</taxon>
        <taxon>Araneidae</taxon>
        <taxon>Larinioides</taxon>
    </lineage>
</organism>
<dbReference type="Gene3D" id="3.30.40.10">
    <property type="entry name" value="Zinc/RING finger domain, C3HC4 (zinc finger)"/>
    <property type="match status" value="1"/>
</dbReference>
<comment type="caution">
    <text evidence="6">The sequence shown here is derived from an EMBL/GenBank/DDBJ whole genome shotgun (WGS) entry which is preliminary data.</text>
</comment>
<sequence>MNGNSYPKNRHFEFTPRRTMNITQRWYSRIHLNNRYSNFGWNEFRRQSKTWKTWLRKPGSQAATSSFGARQPFNPKPPVNLVITIPNFSGAHAPDLFVFRDSSAKSVKFASAPASDLPESSCFSANKDVESNRLISYGTETDDDDVQYLYTVQTRGGEHVEFVDLSEDSEFQSSNCADNFGASDHHFSSNNTTSSDVEECSNDRIILEIPKETDPSSEKQNAAYRRGYKRKKPCEDLLCDICEREYWFVRSRGQEIFKARCGHMFCQQCLKGLDPYKCPECNIYLQKLFKVFL</sequence>
<dbReference type="PROSITE" id="PS50089">
    <property type="entry name" value="ZF_RING_2"/>
    <property type="match status" value="1"/>
</dbReference>
<evidence type="ECO:0000256" key="4">
    <source>
        <dbReference type="PROSITE-ProRule" id="PRU00175"/>
    </source>
</evidence>
<dbReference type="SUPFAM" id="SSF57850">
    <property type="entry name" value="RING/U-box"/>
    <property type="match status" value="1"/>
</dbReference>
<dbReference type="InterPro" id="IPR017907">
    <property type="entry name" value="Znf_RING_CS"/>
</dbReference>
<feature type="domain" description="RING-type" evidence="5">
    <location>
        <begin position="239"/>
        <end position="282"/>
    </location>
</feature>
<dbReference type="InterPro" id="IPR001841">
    <property type="entry name" value="Znf_RING"/>
</dbReference>
<dbReference type="Pfam" id="PF14634">
    <property type="entry name" value="zf-RING_5"/>
    <property type="match status" value="1"/>
</dbReference>
<evidence type="ECO:0000256" key="1">
    <source>
        <dbReference type="ARBA" id="ARBA00022723"/>
    </source>
</evidence>
<dbReference type="PROSITE" id="PS00518">
    <property type="entry name" value="ZF_RING_1"/>
    <property type="match status" value="1"/>
</dbReference>
<proteinExistence type="predicted"/>
<accession>A0AAV2BJL6</accession>
<dbReference type="AlphaFoldDB" id="A0AAV2BJL6"/>
<evidence type="ECO:0000256" key="3">
    <source>
        <dbReference type="ARBA" id="ARBA00022833"/>
    </source>
</evidence>
<protein>
    <recommendedName>
        <fullName evidence="5">RING-type domain-containing protein</fullName>
    </recommendedName>
</protein>
<dbReference type="EMBL" id="CAXIEN010000376">
    <property type="protein sequence ID" value="CAL1295639.1"/>
    <property type="molecule type" value="Genomic_DNA"/>
</dbReference>
<gene>
    <name evidence="6" type="ORF">LARSCL_LOCUS19383</name>
</gene>
<keyword evidence="2 4" id="KW-0863">Zinc-finger</keyword>
<evidence type="ECO:0000259" key="5">
    <source>
        <dbReference type="PROSITE" id="PS50089"/>
    </source>
</evidence>
<evidence type="ECO:0000313" key="7">
    <source>
        <dbReference type="Proteomes" id="UP001497382"/>
    </source>
</evidence>
<dbReference type="InterPro" id="IPR013083">
    <property type="entry name" value="Znf_RING/FYVE/PHD"/>
</dbReference>
<keyword evidence="3" id="KW-0862">Zinc</keyword>
<evidence type="ECO:0000256" key="2">
    <source>
        <dbReference type="ARBA" id="ARBA00022771"/>
    </source>
</evidence>
<keyword evidence="1" id="KW-0479">Metal-binding</keyword>
<dbReference type="GO" id="GO:0008270">
    <property type="term" value="F:zinc ion binding"/>
    <property type="evidence" value="ECO:0007669"/>
    <property type="project" value="UniProtKB-KW"/>
</dbReference>
<name>A0AAV2BJL6_9ARAC</name>
<evidence type="ECO:0000313" key="6">
    <source>
        <dbReference type="EMBL" id="CAL1295639.1"/>
    </source>
</evidence>
<reference evidence="6 7" key="1">
    <citation type="submission" date="2024-04" db="EMBL/GenBank/DDBJ databases">
        <authorList>
            <person name="Rising A."/>
            <person name="Reimegard J."/>
            <person name="Sonavane S."/>
            <person name="Akerstrom W."/>
            <person name="Nylinder S."/>
            <person name="Hedman E."/>
            <person name="Kallberg Y."/>
        </authorList>
    </citation>
    <scope>NUCLEOTIDE SEQUENCE [LARGE SCALE GENOMIC DNA]</scope>
</reference>
<keyword evidence="7" id="KW-1185">Reference proteome</keyword>